<comment type="caution">
    <text evidence="3">The sequence shown here is derived from an EMBL/GenBank/DDBJ whole genome shotgun (WGS) entry which is preliminary data.</text>
</comment>
<gene>
    <name evidence="3" type="ORF">ACFYNQ_01990</name>
</gene>
<dbReference type="PROSITE" id="PS50231">
    <property type="entry name" value="RICIN_B_LECTIN"/>
    <property type="match status" value="1"/>
</dbReference>
<evidence type="ECO:0000313" key="4">
    <source>
        <dbReference type="Proteomes" id="UP001601303"/>
    </source>
</evidence>
<protein>
    <submittedName>
        <fullName evidence="3">RICIN domain-containing protein</fullName>
    </submittedName>
</protein>
<accession>A0ABW6LTT9</accession>
<dbReference type="CDD" id="cd00161">
    <property type="entry name" value="beta-trefoil_Ricin-like"/>
    <property type="match status" value="1"/>
</dbReference>
<dbReference type="SUPFAM" id="SSF50370">
    <property type="entry name" value="Ricin B-like lectins"/>
    <property type="match status" value="1"/>
</dbReference>
<name>A0ABW6LTT9_9ACTN</name>
<evidence type="ECO:0000259" key="2">
    <source>
        <dbReference type="SMART" id="SM00458"/>
    </source>
</evidence>
<reference evidence="3 4" key="1">
    <citation type="submission" date="2024-10" db="EMBL/GenBank/DDBJ databases">
        <title>The Natural Products Discovery Center: Release of the First 8490 Sequenced Strains for Exploring Actinobacteria Biosynthetic Diversity.</title>
        <authorList>
            <person name="Kalkreuter E."/>
            <person name="Kautsar S.A."/>
            <person name="Yang D."/>
            <person name="Bader C.D."/>
            <person name="Teijaro C.N."/>
            <person name="Fluegel L."/>
            <person name="Davis C.M."/>
            <person name="Simpson J.R."/>
            <person name="Lauterbach L."/>
            <person name="Steele A.D."/>
            <person name="Gui C."/>
            <person name="Meng S."/>
            <person name="Li G."/>
            <person name="Viehrig K."/>
            <person name="Ye F."/>
            <person name="Su P."/>
            <person name="Kiefer A.F."/>
            <person name="Nichols A."/>
            <person name="Cepeda A.J."/>
            <person name="Yan W."/>
            <person name="Fan B."/>
            <person name="Jiang Y."/>
            <person name="Adhikari A."/>
            <person name="Zheng C.-J."/>
            <person name="Schuster L."/>
            <person name="Cowan T.M."/>
            <person name="Smanski M.J."/>
            <person name="Chevrette M.G."/>
            <person name="De Carvalho L.P.S."/>
            <person name="Shen B."/>
        </authorList>
    </citation>
    <scope>NUCLEOTIDE SEQUENCE [LARGE SCALE GENOMIC DNA]</scope>
    <source>
        <strain evidence="3 4">NPDC006488</strain>
    </source>
</reference>
<sequence length="170" mass="18400">MPERRRVFALVTAVLAILALAWAGGSPAQAAGFTPINVWNSSHCLDNATENAAKLQMWSCTGGAEQKWLEGFNTQTGLFTFTNQNTGRCITAPASGTGTVTMAFCNAAATNQQWRVYFADNPLGPPSGWYDVWQNVSSGYCLSTPSVGNGTLIQTTPCDPSDQYDRWHQQ</sequence>
<feature type="chain" id="PRO_5045812596" evidence="1">
    <location>
        <begin position="31"/>
        <end position="170"/>
    </location>
</feature>
<dbReference type="SMART" id="SM00458">
    <property type="entry name" value="RICIN"/>
    <property type="match status" value="1"/>
</dbReference>
<evidence type="ECO:0000256" key="1">
    <source>
        <dbReference type="SAM" id="SignalP"/>
    </source>
</evidence>
<feature type="signal peptide" evidence="1">
    <location>
        <begin position="1"/>
        <end position="30"/>
    </location>
</feature>
<dbReference type="Gene3D" id="2.80.10.50">
    <property type="match status" value="2"/>
</dbReference>
<keyword evidence="4" id="KW-1185">Reference proteome</keyword>
<dbReference type="PROSITE" id="PS51318">
    <property type="entry name" value="TAT"/>
    <property type="match status" value="1"/>
</dbReference>
<dbReference type="Proteomes" id="UP001601303">
    <property type="component" value="Unassembled WGS sequence"/>
</dbReference>
<organism evidence="3 4">
    <name type="scientific">Streptomyces hokutonensis</name>
    <dbReference type="NCBI Taxonomy" id="1306990"/>
    <lineage>
        <taxon>Bacteria</taxon>
        <taxon>Bacillati</taxon>
        <taxon>Actinomycetota</taxon>
        <taxon>Actinomycetes</taxon>
        <taxon>Kitasatosporales</taxon>
        <taxon>Streptomycetaceae</taxon>
        <taxon>Streptomyces</taxon>
    </lineage>
</organism>
<evidence type="ECO:0000313" key="3">
    <source>
        <dbReference type="EMBL" id="MFE9597331.1"/>
    </source>
</evidence>
<proteinExistence type="predicted"/>
<feature type="domain" description="Ricin B lectin" evidence="2">
    <location>
        <begin position="31"/>
        <end position="170"/>
    </location>
</feature>
<keyword evidence="1" id="KW-0732">Signal</keyword>
<dbReference type="InterPro" id="IPR006311">
    <property type="entry name" value="TAT_signal"/>
</dbReference>
<dbReference type="EMBL" id="JBIAHM010000001">
    <property type="protein sequence ID" value="MFE9597331.1"/>
    <property type="molecule type" value="Genomic_DNA"/>
</dbReference>
<dbReference type="RefSeq" id="WP_388101878.1">
    <property type="nucleotide sequence ID" value="NZ_JBIAHM010000001.1"/>
</dbReference>
<dbReference type="InterPro" id="IPR000772">
    <property type="entry name" value="Ricin_B_lectin"/>
</dbReference>
<dbReference type="InterPro" id="IPR035992">
    <property type="entry name" value="Ricin_B-like_lectins"/>
</dbReference>
<dbReference type="Pfam" id="PF00652">
    <property type="entry name" value="Ricin_B_lectin"/>
    <property type="match status" value="1"/>
</dbReference>